<dbReference type="PANTHER" id="PTHR11097:SF8">
    <property type="entry name" value="EXOSOME COMPLEX COMPONENT RRP42"/>
    <property type="match status" value="1"/>
</dbReference>
<dbReference type="GO" id="GO:0071035">
    <property type="term" value="P:nuclear polyadenylation-dependent rRNA catabolic process"/>
    <property type="evidence" value="ECO:0007669"/>
    <property type="project" value="TreeGrafter"/>
</dbReference>
<evidence type="ECO:0000256" key="6">
    <source>
        <dbReference type="ARBA" id="ARBA00022490"/>
    </source>
</evidence>
<evidence type="ECO:0000256" key="8">
    <source>
        <dbReference type="ARBA" id="ARBA00022835"/>
    </source>
</evidence>
<dbReference type="GO" id="GO:0035925">
    <property type="term" value="F:mRNA 3'-UTR AU-rich region binding"/>
    <property type="evidence" value="ECO:0007669"/>
    <property type="project" value="TreeGrafter"/>
</dbReference>
<keyword evidence="8" id="KW-0271">Exosome</keyword>
<dbReference type="GO" id="GO:0034475">
    <property type="term" value="P:U4 snRNA 3'-end processing"/>
    <property type="evidence" value="ECO:0007669"/>
    <property type="project" value="TreeGrafter"/>
</dbReference>
<dbReference type="GO" id="GO:0034473">
    <property type="term" value="P:U1 snRNA 3'-end processing"/>
    <property type="evidence" value="ECO:0007669"/>
    <property type="project" value="TreeGrafter"/>
</dbReference>
<keyword evidence="7 12" id="KW-0812">Transmembrane</keyword>
<dbReference type="GO" id="GO:0016020">
    <property type="term" value="C:membrane"/>
    <property type="evidence" value="ECO:0007669"/>
    <property type="project" value="UniProtKB-SubCell"/>
</dbReference>
<dbReference type="InterPro" id="IPR036345">
    <property type="entry name" value="ExoRNase_PH_dom2_sf"/>
</dbReference>
<evidence type="ECO:0000259" key="13">
    <source>
        <dbReference type="Pfam" id="PF01138"/>
    </source>
</evidence>
<evidence type="ECO:0000313" key="15">
    <source>
        <dbReference type="Proteomes" id="UP000054495"/>
    </source>
</evidence>
<dbReference type="SUPFAM" id="SSF55666">
    <property type="entry name" value="Ribonuclease PH domain 2-like"/>
    <property type="match status" value="1"/>
</dbReference>
<dbReference type="Pfam" id="PF01138">
    <property type="entry name" value="RNase_PH"/>
    <property type="match status" value="1"/>
</dbReference>
<keyword evidence="10 12" id="KW-0472">Membrane</keyword>
<accession>A0A0D6LE03</accession>
<keyword evidence="9 12" id="KW-1133">Transmembrane helix</keyword>
<dbReference type="GO" id="GO:0005730">
    <property type="term" value="C:nucleolus"/>
    <property type="evidence" value="ECO:0007669"/>
    <property type="project" value="UniProtKB-SubCell"/>
</dbReference>
<dbReference type="GO" id="GO:0000467">
    <property type="term" value="P:exonucleolytic trimming to generate mature 3'-end of 5.8S rRNA from tricistronic rRNA transcript (SSU-rRNA, 5.8S rRNA, LSU-rRNA)"/>
    <property type="evidence" value="ECO:0007669"/>
    <property type="project" value="TreeGrafter"/>
</dbReference>
<proteinExistence type="inferred from homology"/>
<feature type="domain" description="Exoribonuclease phosphorolytic" evidence="13">
    <location>
        <begin position="31"/>
        <end position="166"/>
    </location>
</feature>
<dbReference type="InterPro" id="IPR001247">
    <property type="entry name" value="ExoRNase_PH_dom1"/>
</dbReference>
<dbReference type="Gene3D" id="3.30.230.70">
    <property type="entry name" value="GHMP Kinase, N-terminal domain"/>
    <property type="match status" value="1"/>
</dbReference>
<evidence type="ECO:0000256" key="3">
    <source>
        <dbReference type="ARBA" id="ARBA00004604"/>
    </source>
</evidence>
<dbReference type="GO" id="GO:0071028">
    <property type="term" value="P:nuclear mRNA surveillance"/>
    <property type="evidence" value="ECO:0007669"/>
    <property type="project" value="TreeGrafter"/>
</dbReference>
<dbReference type="SUPFAM" id="SSF54211">
    <property type="entry name" value="Ribosomal protein S5 domain 2-like"/>
    <property type="match status" value="1"/>
</dbReference>
<dbReference type="InterPro" id="IPR027408">
    <property type="entry name" value="PNPase/RNase_PH_dom_sf"/>
</dbReference>
<reference evidence="14 15" key="1">
    <citation type="submission" date="2013-05" db="EMBL/GenBank/DDBJ databases">
        <title>Draft genome of the parasitic nematode Anyclostoma ceylanicum.</title>
        <authorList>
            <person name="Mitreva M."/>
        </authorList>
    </citation>
    <scope>NUCLEOTIDE SEQUENCE [LARGE SCALE GENOMIC DNA]</scope>
</reference>
<evidence type="ECO:0000256" key="4">
    <source>
        <dbReference type="ARBA" id="ARBA00006678"/>
    </source>
</evidence>
<evidence type="ECO:0000256" key="2">
    <source>
        <dbReference type="ARBA" id="ARBA00004496"/>
    </source>
</evidence>
<protein>
    <recommendedName>
        <fullName evidence="11">Ribosomal RNA-processing protein 42</fullName>
    </recommendedName>
</protein>
<dbReference type="AlphaFoldDB" id="A0A0D6LE03"/>
<feature type="transmembrane region" description="Helical" evidence="12">
    <location>
        <begin position="333"/>
        <end position="353"/>
    </location>
</feature>
<dbReference type="GO" id="GO:0071038">
    <property type="term" value="P:TRAMP-dependent tRNA surveillance pathway"/>
    <property type="evidence" value="ECO:0007669"/>
    <property type="project" value="TreeGrafter"/>
</dbReference>
<name>A0A0D6LE03_9BILA</name>
<gene>
    <name evidence="14" type="ORF">ANCCEY_11486</name>
</gene>
<evidence type="ECO:0000256" key="11">
    <source>
        <dbReference type="ARBA" id="ARBA00042523"/>
    </source>
</evidence>
<evidence type="ECO:0000256" key="12">
    <source>
        <dbReference type="SAM" id="Phobius"/>
    </source>
</evidence>
<dbReference type="InterPro" id="IPR050590">
    <property type="entry name" value="Exosome_comp_Rrp42_subfam"/>
</dbReference>
<keyword evidence="6" id="KW-0963">Cytoplasm</keyword>
<dbReference type="PANTHER" id="PTHR11097">
    <property type="entry name" value="EXOSOME COMPLEX EXONUCLEASE RIBOSOMAL RNA PROCESSING PROTEIN"/>
    <property type="match status" value="1"/>
</dbReference>
<dbReference type="EMBL" id="KE125298">
    <property type="protein sequence ID" value="EPB69428.1"/>
    <property type="molecule type" value="Genomic_DNA"/>
</dbReference>
<dbReference type="GO" id="GO:0034476">
    <property type="term" value="P:U5 snRNA 3'-end processing"/>
    <property type="evidence" value="ECO:0007669"/>
    <property type="project" value="TreeGrafter"/>
</dbReference>
<sequence>MEPILLGAAEKHFIAQGLADGLRSDGRSIDDFRPIWVESPALTTTQGSSRVRIDTTDILVGVKCEVLECEDTSLTPNRLQFTVDPSCLAAARTEARGGELFTEAIEAVLTEAYHGNGDVISNMDKLILSKQFMWKVYVDVVIQQYGGNILDAIFIAVKAALLDTRITHLALVAQDEGKFNIECGESTETNFFRLEAANAPLSISVNQIGKSIAVDCTEVEEAVLRTSLWVVLDQPESERTADDCVRLRVVKQMFAGGMDPRSIPAMLDLAVRCGRKLHAAVNARLEEIRNEVEFSGGTVIKVQPISILGLEPEKHPLAVLLDQGCTCALCINIILTCILIVPGIIHAIVVIVTHKR</sequence>
<dbReference type="InterPro" id="IPR000612">
    <property type="entry name" value="PMP3"/>
</dbReference>
<dbReference type="Proteomes" id="UP000054495">
    <property type="component" value="Unassembled WGS sequence"/>
</dbReference>
<dbReference type="GO" id="GO:0000177">
    <property type="term" value="C:cytoplasmic exosome (RNase complex)"/>
    <property type="evidence" value="ECO:0007669"/>
    <property type="project" value="TreeGrafter"/>
</dbReference>
<evidence type="ECO:0000256" key="5">
    <source>
        <dbReference type="ARBA" id="ARBA00009530"/>
    </source>
</evidence>
<evidence type="ECO:0000256" key="7">
    <source>
        <dbReference type="ARBA" id="ARBA00022692"/>
    </source>
</evidence>
<comment type="similarity">
    <text evidence="4">Belongs to the RNase PH family.</text>
</comment>
<dbReference type="CDD" id="cd11367">
    <property type="entry name" value="RNase_PH_RRP42"/>
    <property type="match status" value="1"/>
</dbReference>
<evidence type="ECO:0000256" key="10">
    <source>
        <dbReference type="ARBA" id="ARBA00023136"/>
    </source>
</evidence>
<evidence type="ECO:0000256" key="1">
    <source>
        <dbReference type="ARBA" id="ARBA00004370"/>
    </source>
</evidence>
<evidence type="ECO:0000313" key="14">
    <source>
        <dbReference type="EMBL" id="EPB69428.1"/>
    </source>
</evidence>
<comment type="similarity">
    <text evidence="5">Belongs to the UPF0057 (PMP3) family.</text>
</comment>
<organism evidence="14 15">
    <name type="scientific">Ancylostoma ceylanicum</name>
    <dbReference type="NCBI Taxonomy" id="53326"/>
    <lineage>
        <taxon>Eukaryota</taxon>
        <taxon>Metazoa</taxon>
        <taxon>Ecdysozoa</taxon>
        <taxon>Nematoda</taxon>
        <taxon>Chromadorea</taxon>
        <taxon>Rhabditida</taxon>
        <taxon>Rhabditina</taxon>
        <taxon>Rhabditomorpha</taxon>
        <taxon>Strongyloidea</taxon>
        <taxon>Ancylostomatidae</taxon>
        <taxon>Ancylostomatinae</taxon>
        <taxon>Ancylostoma</taxon>
    </lineage>
</organism>
<dbReference type="InterPro" id="IPR020568">
    <property type="entry name" value="Ribosomal_Su5_D2-typ_SF"/>
</dbReference>
<evidence type="ECO:0000256" key="9">
    <source>
        <dbReference type="ARBA" id="ARBA00022989"/>
    </source>
</evidence>
<comment type="subcellular location">
    <subcellularLocation>
        <location evidence="2">Cytoplasm</location>
    </subcellularLocation>
    <subcellularLocation>
        <location evidence="1">Membrane</location>
    </subcellularLocation>
    <subcellularLocation>
        <location evidence="3">Nucleus</location>
        <location evidence="3">Nucleolus</location>
    </subcellularLocation>
</comment>
<dbReference type="Pfam" id="PF01679">
    <property type="entry name" value="Pmp3"/>
    <property type="match status" value="1"/>
</dbReference>
<dbReference type="GO" id="GO:0000176">
    <property type="term" value="C:nuclear exosome (RNase complex)"/>
    <property type="evidence" value="ECO:0007669"/>
    <property type="project" value="TreeGrafter"/>
</dbReference>
<keyword evidence="15" id="KW-1185">Reference proteome</keyword>
<dbReference type="GO" id="GO:0016075">
    <property type="term" value="P:rRNA catabolic process"/>
    <property type="evidence" value="ECO:0007669"/>
    <property type="project" value="TreeGrafter"/>
</dbReference>